<name>A0ABW0K189_9BACL</name>
<keyword evidence="2" id="KW-1185">Reference proteome</keyword>
<dbReference type="InterPro" id="IPR052913">
    <property type="entry name" value="Glycopeptide_resist_protein"/>
</dbReference>
<dbReference type="Pfam" id="PF04294">
    <property type="entry name" value="VanW"/>
    <property type="match status" value="1"/>
</dbReference>
<accession>A0ABW0K189</accession>
<gene>
    <name evidence="1" type="ORF">ACFPOG_02710</name>
</gene>
<reference evidence="2" key="1">
    <citation type="journal article" date="2019" name="Int. J. Syst. Evol. Microbiol.">
        <title>The Global Catalogue of Microorganisms (GCM) 10K type strain sequencing project: providing services to taxonomists for standard genome sequencing and annotation.</title>
        <authorList>
            <consortium name="The Broad Institute Genomics Platform"/>
            <consortium name="The Broad Institute Genome Sequencing Center for Infectious Disease"/>
            <person name="Wu L."/>
            <person name="Ma J."/>
        </authorList>
    </citation>
    <scope>NUCLEOTIDE SEQUENCE [LARGE SCALE GENOMIC DNA]</scope>
    <source>
        <strain evidence="2">KACC 11904</strain>
    </source>
</reference>
<comment type="caution">
    <text evidence="1">The sequence shown here is derived from an EMBL/GenBank/DDBJ whole genome shotgun (WGS) entry which is preliminary data.</text>
</comment>
<dbReference type="RefSeq" id="WP_270878361.1">
    <property type="nucleotide sequence ID" value="NZ_JAQFVF010000019.1"/>
</dbReference>
<evidence type="ECO:0000313" key="1">
    <source>
        <dbReference type="EMBL" id="MFC5447153.1"/>
    </source>
</evidence>
<proteinExistence type="predicted"/>
<dbReference type="Proteomes" id="UP001596044">
    <property type="component" value="Unassembled WGS sequence"/>
</dbReference>
<evidence type="ECO:0000313" key="2">
    <source>
        <dbReference type="Proteomes" id="UP001596044"/>
    </source>
</evidence>
<dbReference type="InterPro" id="IPR007391">
    <property type="entry name" value="Vancomycin_resist_VanW"/>
</dbReference>
<protein>
    <submittedName>
        <fullName evidence="1">VanW family protein</fullName>
    </submittedName>
</protein>
<dbReference type="PANTHER" id="PTHR35788">
    <property type="entry name" value="EXPORTED PROTEIN-RELATED"/>
    <property type="match status" value="1"/>
</dbReference>
<organism evidence="1 2">
    <name type="scientific">Paenibacillus aestuarii</name>
    <dbReference type="NCBI Taxonomy" id="516965"/>
    <lineage>
        <taxon>Bacteria</taxon>
        <taxon>Bacillati</taxon>
        <taxon>Bacillota</taxon>
        <taxon>Bacilli</taxon>
        <taxon>Bacillales</taxon>
        <taxon>Paenibacillaceae</taxon>
        <taxon>Paenibacillus</taxon>
    </lineage>
</organism>
<dbReference type="PANTHER" id="PTHR35788:SF1">
    <property type="entry name" value="EXPORTED PROTEIN"/>
    <property type="match status" value="1"/>
</dbReference>
<sequence>MKQTLLTLFPGLYRLRIAQLRLKRHLANLRSGIRFARHRAQTTLPYTCKKHQSLLRRKLGSTDPELQENKITNLRLSVSRMDGILIRPGETFSFWHLVGKTTAAKGYIEGMLLSKGGVRRGVGGGICQLGNLLFWMALHTPLQVVERHHHSFDPFPDDHRVLPFGSGASVFYNYVDLRLYNPTQHLFQFRLWLTEEHLKGAVYCDEPLPYSYHMEERNHRFHEQNGRHYRENEIWRHVIDRRTGRKAAEELMIHNFAEVKYDLFSTTQR</sequence>
<dbReference type="EMBL" id="JBHSMJ010000006">
    <property type="protein sequence ID" value="MFC5447153.1"/>
    <property type="molecule type" value="Genomic_DNA"/>
</dbReference>